<dbReference type="EMBL" id="CM046130">
    <property type="protein sequence ID" value="KAI8431590.1"/>
    <property type="molecule type" value="Genomic_DNA"/>
</dbReference>
<accession>A0ACC0K5Q4</accession>
<keyword evidence="2" id="KW-1185">Reference proteome</keyword>
<dbReference type="Proteomes" id="UP001064048">
    <property type="component" value="Chromosome 30"/>
</dbReference>
<evidence type="ECO:0000313" key="1">
    <source>
        <dbReference type="EMBL" id="KAI8431590.1"/>
    </source>
</evidence>
<reference evidence="1 2" key="1">
    <citation type="journal article" date="2022" name="Genome Biol. Evol.">
        <title>The Spruce Budworm Genome: Reconstructing the Evolutionary History of Antifreeze Proteins.</title>
        <authorList>
            <person name="Beliveau C."/>
            <person name="Gagne P."/>
            <person name="Picq S."/>
            <person name="Vernygora O."/>
            <person name="Keeling C.I."/>
            <person name="Pinkney K."/>
            <person name="Doucet D."/>
            <person name="Wen F."/>
            <person name="Johnston J.S."/>
            <person name="Maaroufi H."/>
            <person name="Boyle B."/>
            <person name="Laroche J."/>
            <person name="Dewar K."/>
            <person name="Juretic N."/>
            <person name="Blackburn G."/>
            <person name="Nisole A."/>
            <person name="Brunet B."/>
            <person name="Brandao M."/>
            <person name="Lumley L."/>
            <person name="Duan J."/>
            <person name="Quan G."/>
            <person name="Lucarotti C.J."/>
            <person name="Roe A.D."/>
            <person name="Sperling F.A.H."/>
            <person name="Levesque R.C."/>
            <person name="Cusson M."/>
        </authorList>
    </citation>
    <scope>NUCLEOTIDE SEQUENCE [LARGE SCALE GENOMIC DNA]</scope>
    <source>
        <strain evidence="1">Glfc:IPQL:Cfum</strain>
    </source>
</reference>
<gene>
    <name evidence="1" type="ORF">MSG28_016079</name>
</gene>
<comment type="caution">
    <text evidence="1">The sequence shown here is derived from an EMBL/GenBank/DDBJ whole genome shotgun (WGS) entry which is preliminary data.</text>
</comment>
<sequence length="162" mass="18479">MTTDDIVRIAGNRWMQVASCRSLWRFGGGLCSAVDVYRLPLENFSPPTASPIRPPVLRGGLPRLPSGFTGLQNRLRDNTKDGQQRLGILTWYLSADNFSFSKIIMMLTEAQARDFMPKFPSELPKEWLQDRTIERMEDAENLDELAYDIEGPVLRVNFGDRK</sequence>
<organism evidence="1 2">
    <name type="scientific">Choristoneura fumiferana</name>
    <name type="common">Spruce budworm moth</name>
    <name type="synonym">Archips fumiferana</name>
    <dbReference type="NCBI Taxonomy" id="7141"/>
    <lineage>
        <taxon>Eukaryota</taxon>
        <taxon>Metazoa</taxon>
        <taxon>Ecdysozoa</taxon>
        <taxon>Arthropoda</taxon>
        <taxon>Hexapoda</taxon>
        <taxon>Insecta</taxon>
        <taxon>Pterygota</taxon>
        <taxon>Neoptera</taxon>
        <taxon>Endopterygota</taxon>
        <taxon>Lepidoptera</taxon>
        <taxon>Glossata</taxon>
        <taxon>Ditrysia</taxon>
        <taxon>Tortricoidea</taxon>
        <taxon>Tortricidae</taxon>
        <taxon>Tortricinae</taxon>
        <taxon>Choristoneura</taxon>
    </lineage>
</organism>
<proteinExistence type="predicted"/>
<evidence type="ECO:0000313" key="2">
    <source>
        <dbReference type="Proteomes" id="UP001064048"/>
    </source>
</evidence>
<name>A0ACC0K5Q4_CHOFU</name>
<protein>
    <submittedName>
        <fullName evidence="1">Uncharacterized protein</fullName>
    </submittedName>
</protein>